<dbReference type="Proteomes" id="UP000038045">
    <property type="component" value="Unplaced"/>
</dbReference>
<name>A0A0N5A2N5_PARTI</name>
<dbReference type="WBParaSite" id="PTRK_0001589600.1">
    <property type="protein sequence ID" value="PTRK_0001589600.1"/>
    <property type="gene ID" value="PTRK_0001589600"/>
</dbReference>
<feature type="region of interest" description="Disordered" evidence="1">
    <location>
        <begin position="584"/>
        <end position="610"/>
    </location>
</feature>
<sequence length="923" mass="93657">MVGAQRRLQPSASRAGLDLGRGGAGADGRETVGARRVMEGQPHDAGAGRAFQRGAQARRVRDLIGQDQGAVAAVEGPGPAFGGARRSRGQSPGPCAARRGWRSADGRRPRSGRSSGRRAPGRSGRRRPAAGAPQRPRRSTGGRWAAARAKPGPSLRCAAERRHRPRPSPRPAHRSASGPAGPNPAGHRPVWPSGPRAAHASPRPARFRRAAPKALGSPHGLQRRPGPRRSGLEKGSYASQVHPRSTEQTRGLGGRRRLHPADVAAPAIADARLGDLAVADGVGAGDVLGPDDAGHGQLAHLAVGAHFLPTLDDQVAVGHDGGDDSCHRQVDPLRAVDAARAVGVHGAFGADHVGGVETAGEGAAQAVLQPEEVGHPARGAVGAIALGRVLGLGAVVDVDGDGQDVADAAGALVAEEAARAGAPQAVGAGRGRLGQIGLLDRDQGGRIADGRQFRALHRLDGGGAGGQRERGQGQGDQGQRAHDDRHGLARRGVAGRLAGDGQLDAVVDVGDLDHVVAGDDLGRGQVALGHGRTGAQGALGLQPDHRFGVLGAACRGQVRLDRGPDHVLGLDHVAGGQAAGVGQNLDAGAGSGGRADAGDGGTSRGFGRSGAAFTHHDATQAAGVDPFQPGAARCDLHLGGFQHGGGADAAADHDTGRLARVVEQLAQGDAAIIVDRIGQQADRPGQRRGGEGGQGDGQDGGEDQGALHGLALHLGRDGQHVVGGGDDLGVHLIGPLGHDQRRDLADRIDVGRFGIVLQQIAVADLAGHADRGRARGRRLQQQVVADGFQARLVEEGGQFQLAHDLRLGLALGGDLNLARLGDGDVQGVLRDGDGRLDRIAVVGHQLAFAVDGEVACPRIGQLAGGQGDLEIALALNGHVVGVAGAVGAALFGDAVDAARLDARADLDAGRDHGALRRGLGPHA</sequence>
<feature type="compositionally biased region" description="Basic and acidic residues" evidence="1">
    <location>
        <begin position="27"/>
        <end position="42"/>
    </location>
</feature>
<reference evidence="3" key="1">
    <citation type="submission" date="2017-02" db="UniProtKB">
        <authorList>
            <consortium name="WormBaseParasite"/>
        </authorList>
    </citation>
    <scope>IDENTIFICATION</scope>
</reference>
<protein>
    <submittedName>
        <fullName evidence="3">PE-PGRS family protein</fullName>
    </submittedName>
</protein>
<feature type="region of interest" description="Disordered" evidence="1">
    <location>
        <begin position="1"/>
        <end position="57"/>
    </location>
</feature>
<feature type="compositionally biased region" description="Gly residues" evidence="1">
    <location>
        <begin position="461"/>
        <end position="476"/>
    </location>
</feature>
<evidence type="ECO:0000256" key="1">
    <source>
        <dbReference type="SAM" id="MobiDB-lite"/>
    </source>
</evidence>
<feature type="compositionally biased region" description="Basic residues" evidence="1">
    <location>
        <begin position="109"/>
        <end position="128"/>
    </location>
</feature>
<feature type="compositionally biased region" description="Low complexity" evidence="1">
    <location>
        <begin position="45"/>
        <end position="57"/>
    </location>
</feature>
<organism evidence="2 3">
    <name type="scientific">Parastrongyloides trichosuri</name>
    <name type="common">Possum-specific nematode worm</name>
    <dbReference type="NCBI Taxonomy" id="131310"/>
    <lineage>
        <taxon>Eukaryota</taxon>
        <taxon>Metazoa</taxon>
        <taxon>Ecdysozoa</taxon>
        <taxon>Nematoda</taxon>
        <taxon>Chromadorea</taxon>
        <taxon>Rhabditida</taxon>
        <taxon>Tylenchina</taxon>
        <taxon>Panagrolaimomorpha</taxon>
        <taxon>Strongyloidoidea</taxon>
        <taxon>Strongyloididae</taxon>
        <taxon>Parastrongyloides</taxon>
    </lineage>
</organism>
<feature type="compositionally biased region" description="Basic residues" evidence="1">
    <location>
        <begin position="161"/>
        <end position="173"/>
    </location>
</feature>
<dbReference type="AlphaFoldDB" id="A0A0N5A2N5"/>
<keyword evidence="2" id="KW-1185">Reference proteome</keyword>
<feature type="compositionally biased region" description="Polar residues" evidence="1">
    <location>
        <begin position="237"/>
        <end position="249"/>
    </location>
</feature>
<feature type="compositionally biased region" description="Low complexity" evidence="1">
    <location>
        <begin position="193"/>
        <end position="204"/>
    </location>
</feature>
<dbReference type="STRING" id="131310.A0A0N5A2N5"/>
<evidence type="ECO:0000313" key="2">
    <source>
        <dbReference type="Proteomes" id="UP000038045"/>
    </source>
</evidence>
<feature type="compositionally biased region" description="Low complexity" evidence="1">
    <location>
        <begin position="70"/>
        <end position="84"/>
    </location>
</feature>
<feature type="region of interest" description="Disordered" evidence="1">
    <location>
        <begin position="677"/>
        <end position="705"/>
    </location>
</feature>
<proteinExistence type="predicted"/>
<accession>A0A0N5A2N5</accession>
<feature type="region of interest" description="Disordered" evidence="1">
    <location>
        <begin position="70"/>
        <end position="257"/>
    </location>
</feature>
<evidence type="ECO:0000313" key="3">
    <source>
        <dbReference type="WBParaSite" id="PTRK_0001589600.1"/>
    </source>
</evidence>
<feature type="region of interest" description="Disordered" evidence="1">
    <location>
        <begin position="458"/>
        <end position="485"/>
    </location>
</feature>
<feature type="compositionally biased region" description="Gly residues" evidence="1">
    <location>
        <begin position="589"/>
        <end position="608"/>
    </location>
</feature>